<reference evidence="11 12" key="3">
    <citation type="journal article" date="2011" name="Nat. Chem. Biol.">
        <title>Reveromycin A biosynthesis uses RevG and RevJ for stereospecific spiroacetal formation.</title>
        <authorList>
            <person name="Takahashi S."/>
            <person name="Toyoda A."/>
            <person name="Sekiyama Y."/>
            <person name="Takagi H."/>
            <person name="Nogawa T."/>
            <person name="Uramoto M."/>
            <person name="Suzuki R."/>
            <person name="Koshino H."/>
            <person name="Kumano T."/>
            <person name="Panthee S."/>
            <person name="Dairi T."/>
            <person name="Ishikawa J."/>
            <person name="Ikeda H."/>
            <person name="Sakaki Y."/>
            <person name="Osada H."/>
        </authorList>
    </citation>
    <scope>NUCLEOTIDE SEQUENCE [LARGE SCALE GENOMIC DNA]</scope>
    <source>
        <strain evidence="11 12">SN-593</strain>
    </source>
</reference>
<feature type="domain" description="OmpR/PhoB-type" evidence="10">
    <location>
        <begin position="122"/>
        <end position="217"/>
    </location>
</feature>
<evidence type="ECO:0000256" key="4">
    <source>
        <dbReference type="ARBA" id="ARBA00023125"/>
    </source>
</evidence>
<feature type="DNA-binding region" description="OmpR/PhoB-type" evidence="8">
    <location>
        <begin position="122"/>
        <end position="217"/>
    </location>
</feature>
<dbReference type="SMART" id="SM00862">
    <property type="entry name" value="Trans_reg_C"/>
    <property type="match status" value="1"/>
</dbReference>
<dbReference type="InterPro" id="IPR039420">
    <property type="entry name" value="WalR-like"/>
</dbReference>
<evidence type="ECO:0000256" key="1">
    <source>
        <dbReference type="ARBA" id="ARBA00022553"/>
    </source>
</evidence>
<dbReference type="Pfam" id="PF00486">
    <property type="entry name" value="Trans_reg_C"/>
    <property type="match status" value="1"/>
</dbReference>
<dbReference type="GO" id="GO:0032993">
    <property type="term" value="C:protein-DNA complex"/>
    <property type="evidence" value="ECO:0007669"/>
    <property type="project" value="TreeGrafter"/>
</dbReference>
<evidence type="ECO:0000259" key="10">
    <source>
        <dbReference type="PROSITE" id="PS51755"/>
    </source>
</evidence>
<reference evidence="11 12" key="1">
    <citation type="journal article" date="2010" name="J. Bacteriol.">
        <title>Biochemical characterization of a novel indole prenyltransferase from Streptomyces sp. SN-593.</title>
        <authorList>
            <person name="Takahashi S."/>
            <person name="Takagi H."/>
            <person name="Toyoda A."/>
            <person name="Uramoto M."/>
            <person name="Nogawa T."/>
            <person name="Ueki M."/>
            <person name="Sakaki Y."/>
            <person name="Osada H."/>
        </authorList>
    </citation>
    <scope>NUCLEOTIDE SEQUENCE [LARGE SCALE GENOMIC DNA]</scope>
    <source>
        <strain evidence="11 12">SN-593</strain>
    </source>
</reference>
<evidence type="ECO:0000313" key="12">
    <source>
        <dbReference type="Proteomes" id="UP000595703"/>
    </source>
</evidence>
<dbReference type="SMART" id="SM00448">
    <property type="entry name" value="REC"/>
    <property type="match status" value="1"/>
</dbReference>
<accession>A0A7U3UR33</accession>
<dbReference type="RefSeq" id="WP_202233561.1">
    <property type="nucleotide sequence ID" value="NZ_AP018365.1"/>
</dbReference>
<evidence type="ECO:0000256" key="6">
    <source>
        <dbReference type="ARBA" id="ARBA00041201"/>
    </source>
</evidence>
<dbReference type="Gene3D" id="6.10.250.690">
    <property type="match status" value="1"/>
</dbReference>
<comment type="caution">
    <text evidence="7">Lacks conserved residue(s) required for the propagation of feature annotation.</text>
</comment>
<dbReference type="GO" id="GO:0006355">
    <property type="term" value="P:regulation of DNA-templated transcription"/>
    <property type="evidence" value="ECO:0007669"/>
    <property type="project" value="InterPro"/>
</dbReference>
<protein>
    <recommendedName>
        <fullName evidence="6">Sensory transduction protein RegX3</fullName>
    </recommendedName>
</protein>
<evidence type="ECO:0000256" key="7">
    <source>
        <dbReference type="PROSITE-ProRule" id="PRU00169"/>
    </source>
</evidence>
<dbReference type="PANTHER" id="PTHR48111:SF72">
    <property type="entry name" value="SENSORY TRANSDUCTION PROTEIN REGX3"/>
    <property type="match status" value="1"/>
</dbReference>
<dbReference type="InterPro" id="IPR011006">
    <property type="entry name" value="CheY-like_superfamily"/>
</dbReference>
<dbReference type="SUPFAM" id="SSF52172">
    <property type="entry name" value="CheY-like"/>
    <property type="match status" value="1"/>
</dbReference>
<dbReference type="Gene3D" id="3.40.50.2300">
    <property type="match status" value="1"/>
</dbReference>
<evidence type="ECO:0000256" key="8">
    <source>
        <dbReference type="PROSITE-ProRule" id="PRU01091"/>
    </source>
</evidence>
<name>A0A7U3UR33_9ACTN</name>
<dbReference type="GO" id="GO:0000976">
    <property type="term" value="F:transcription cis-regulatory region binding"/>
    <property type="evidence" value="ECO:0007669"/>
    <property type="project" value="TreeGrafter"/>
</dbReference>
<dbReference type="InterPro" id="IPR001789">
    <property type="entry name" value="Sig_transdc_resp-reg_receiver"/>
</dbReference>
<sequence length="218" mass="24471">MRLLLVEDDTEAAEVLTRDLRRHGYEVQAVGEGYDAMSASKEADLVVLNLDLRDLDGLEITRRLRDHCDVPIIAVSKRDTEMDRVIGLQAGLDDYLGKPYGFSELLARIQAVMRRAHARPTAAVVTRGPLQVNLSTREVTLHGRAVELTRKEFDLLALLASKPDAIFSRRQLMSEVWDDDWSEASRTIDTHVSSLRGKLGGYSWIRTVRGVGFRFGHG</sequence>
<dbReference type="CDD" id="cd00383">
    <property type="entry name" value="trans_reg_C"/>
    <property type="match status" value="1"/>
</dbReference>
<keyword evidence="2" id="KW-0902">Two-component regulatory system</keyword>
<evidence type="ECO:0000256" key="5">
    <source>
        <dbReference type="ARBA" id="ARBA00023163"/>
    </source>
</evidence>
<dbReference type="Gene3D" id="1.10.10.10">
    <property type="entry name" value="Winged helix-like DNA-binding domain superfamily/Winged helix DNA-binding domain"/>
    <property type="match status" value="1"/>
</dbReference>
<evidence type="ECO:0000259" key="9">
    <source>
        <dbReference type="PROSITE" id="PS50110"/>
    </source>
</evidence>
<reference evidence="11 12" key="4">
    <citation type="journal article" date="2020" name="Sci. Rep.">
        <title>beta-carboline chemical signals induce reveromycin production through a LuxR family regulator in Streptomyces sp. SN-593.</title>
        <authorList>
            <person name="Panthee S."/>
            <person name="Kito N."/>
            <person name="Hayashi T."/>
            <person name="Shimizu T."/>
            <person name="Ishikawa J."/>
            <person name="Hamamoto H."/>
            <person name="Osada H."/>
            <person name="Takahashi S."/>
        </authorList>
    </citation>
    <scope>NUCLEOTIDE SEQUENCE [LARGE SCALE GENOMIC DNA]</scope>
    <source>
        <strain evidence="11 12">SN-593</strain>
    </source>
</reference>
<keyword evidence="12" id="KW-1185">Reference proteome</keyword>
<dbReference type="InterPro" id="IPR036388">
    <property type="entry name" value="WH-like_DNA-bd_sf"/>
</dbReference>
<evidence type="ECO:0000313" key="11">
    <source>
        <dbReference type="EMBL" id="BBA97247.1"/>
    </source>
</evidence>
<evidence type="ECO:0000256" key="3">
    <source>
        <dbReference type="ARBA" id="ARBA00023015"/>
    </source>
</evidence>
<dbReference type="KEGG" id="arev:RVR_2900"/>
<reference evidence="11 12" key="2">
    <citation type="journal article" date="2011" name="J. Antibiot.">
        <title>Furaquinocins I and J: novel polyketide isoprenoid hybrid compounds from Streptomyces reveromyceticus SN-593.</title>
        <authorList>
            <person name="Panthee S."/>
            <person name="Takahashi S."/>
            <person name="Takagi H."/>
            <person name="Nogawa T."/>
            <person name="Oowada E."/>
            <person name="Uramoto M."/>
            <person name="Osada H."/>
        </authorList>
    </citation>
    <scope>NUCLEOTIDE SEQUENCE [LARGE SCALE GENOMIC DNA]</scope>
    <source>
        <strain evidence="11 12">SN-593</strain>
    </source>
</reference>
<dbReference type="PANTHER" id="PTHR48111">
    <property type="entry name" value="REGULATOR OF RPOS"/>
    <property type="match status" value="1"/>
</dbReference>
<dbReference type="GO" id="GO:0005829">
    <property type="term" value="C:cytosol"/>
    <property type="evidence" value="ECO:0007669"/>
    <property type="project" value="TreeGrafter"/>
</dbReference>
<dbReference type="PROSITE" id="PS51755">
    <property type="entry name" value="OMPR_PHOB"/>
    <property type="match status" value="1"/>
</dbReference>
<proteinExistence type="predicted"/>
<dbReference type="PROSITE" id="PS50110">
    <property type="entry name" value="RESPONSE_REGULATORY"/>
    <property type="match status" value="1"/>
</dbReference>
<organism evidence="11 12">
    <name type="scientific">Actinacidiphila reveromycinica</name>
    <dbReference type="NCBI Taxonomy" id="659352"/>
    <lineage>
        <taxon>Bacteria</taxon>
        <taxon>Bacillati</taxon>
        <taxon>Actinomycetota</taxon>
        <taxon>Actinomycetes</taxon>
        <taxon>Kitasatosporales</taxon>
        <taxon>Streptomycetaceae</taxon>
        <taxon>Actinacidiphila</taxon>
    </lineage>
</organism>
<dbReference type="EMBL" id="AP018365">
    <property type="protein sequence ID" value="BBA97247.1"/>
    <property type="molecule type" value="Genomic_DNA"/>
</dbReference>
<dbReference type="Proteomes" id="UP000595703">
    <property type="component" value="Chromosome"/>
</dbReference>
<evidence type="ECO:0000256" key="2">
    <source>
        <dbReference type="ARBA" id="ARBA00023012"/>
    </source>
</evidence>
<feature type="domain" description="Response regulatory" evidence="9">
    <location>
        <begin position="2"/>
        <end position="113"/>
    </location>
</feature>
<dbReference type="AlphaFoldDB" id="A0A7U3UR33"/>
<dbReference type="GO" id="GO:0000156">
    <property type="term" value="F:phosphorelay response regulator activity"/>
    <property type="evidence" value="ECO:0007669"/>
    <property type="project" value="TreeGrafter"/>
</dbReference>
<keyword evidence="3" id="KW-0805">Transcription regulation</keyword>
<keyword evidence="4 8" id="KW-0238">DNA-binding</keyword>
<keyword evidence="1" id="KW-0597">Phosphoprotein</keyword>
<dbReference type="Pfam" id="PF00072">
    <property type="entry name" value="Response_reg"/>
    <property type="match status" value="1"/>
</dbReference>
<dbReference type="InterPro" id="IPR001867">
    <property type="entry name" value="OmpR/PhoB-type_DNA-bd"/>
</dbReference>
<dbReference type="FunFam" id="1.10.10.10:FF:000018">
    <property type="entry name" value="DNA-binding response regulator ResD"/>
    <property type="match status" value="1"/>
</dbReference>
<keyword evidence="5" id="KW-0804">Transcription</keyword>
<gene>
    <name evidence="11" type="ORF">RVR_2900</name>
</gene>